<accession>A0A454CVJ7</accession>
<dbReference type="EMBL" id="AJSR01001661">
    <property type="protein sequence ID" value="EKM30423.1"/>
    <property type="molecule type" value="Genomic_DNA"/>
</dbReference>
<comment type="caution">
    <text evidence="1">The sequence shown here is derived from an EMBL/GenBank/DDBJ whole genome shotgun (WGS) entry which is preliminary data.</text>
</comment>
<gene>
    <name evidence="1" type="ORF">VCHENC02_3847</name>
</gene>
<sequence length="173" mass="19439">IYSANPNPYQIPFMEKCSEALGYDKNYLTDAYVNQNVLDVVYQAVTRTAIRVPDDNRPCKFFVPDMRAANWLMKKLPNAVIDESQALVLKDETGAPVGNQNAKGNKAKLGKGCPVIRALVERGSTKPKAKRLVTRFEKANGFYPNADEPKHMLRLFKANSMGRVPKDFEFNVV</sequence>
<feature type="non-terminal residue" evidence="1">
    <location>
        <position position="1"/>
    </location>
</feature>
<dbReference type="Proteomes" id="UP000008367">
    <property type="component" value="Unassembled WGS sequence"/>
</dbReference>
<reference evidence="1 2" key="1">
    <citation type="submission" date="2012-10" db="EMBL/GenBank/DDBJ databases">
        <title>Genome sequence of Vibrio Cholerae HENC-02.</title>
        <authorList>
            <person name="Eppinger M."/>
            <person name="Hasan N.A."/>
            <person name="Sengamalay N."/>
            <person name="Hine E."/>
            <person name="Su Q."/>
            <person name="Daugherty S.C."/>
            <person name="Young S."/>
            <person name="Sadzewicz L."/>
            <person name="Tallon L."/>
            <person name="Cebula T.A."/>
            <person name="Ravel J."/>
            <person name="Colwell R.R."/>
        </authorList>
    </citation>
    <scope>NUCLEOTIDE SEQUENCE [LARGE SCALE GENOMIC DNA]</scope>
    <source>
        <strain evidence="1 2">HENC-02</strain>
    </source>
</reference>
<organism evidence="1 2">
    <name type="scientific">Vibrio harveyi</name>
    <name type="common">Beneckea harveyi</name>
    <dbReference type="NCBI Taxonomy" id="669"/>
    <lineage>
        <taxon>Bacteria</taxon>
        <taxon>Pseudomonadati</taxon>
        <taxon>Pseudomonadota</taxon>
        <taxon>Gammaproteobacteria</taxon>
        <taxon>Vibrionales</taxon>
        <taxon>Vibrionaceae</taxon>
        <taxon>Vibrio</taxon>
    </lineage>
</organism>
<evidence type="ECO:0000313" key="1">
    <source>
        <dbReference type="EMBL" id="EKM30423.1"/>
    </source>
</evidence>
<evidence type="ECO:0000313" key="2">
    <source>
        <dbReference type="Proteomes" id="UP000008367"/>
    </source>
</evidence>
<name>A0A454CVJ7_VIBHA</name>
<proteinExistence type="predicted"/>
<dbReference type="AlphaFoldDB" id="A0A454CVJ7"/>
<protein>
    <submittedName>
        <fullName evidence="1">Uncharacterized protein</fullName>
    </submittedName>
</protein>